<accession>A0ABW1YUA3</accession>
<keyword evidence="3" id="KW-1185">Reference proteome</keyword>
<protein>
    <recommendedName>
        <fullName evidence="4">Gene transfer agent family protein</fullName>
    </recommendedName>
</protein>
<feature type="region of interest" description="Disordered" evidence="1">
    <location>
        <begin position="112"/>
        <end position="156"/>
    </location>
</feature>
<reference evidence="3" key="1">
    <citation type="journal article" date="2019" name="Int. J. Syst. Evol. Microbiol.">
        <title>The Global Catalogue of Microorganisms (GCM) 10K type strain sequencing project: providing services to taxonomists for standard genome sequencing and annotation.</title>
        <authorList>
            <consortium name="The Broad Institute Genomics Platform"/>
            <consortium name="The Broad Institute Genome Sequencing Center for Infectious Disease"/>
            <person name="Wu L."/>
            <person name="Ma J."/>
        </authorList>
    </citation>
    <scope>NUCLEOTIDE SEQUENCE [LARGE SCALE GENOMIC DNA]</scope>
    <source>
        <strain evidence="3">NBRC 111368</strain>
    </source>
</reference>
<gene>
    <name evidence="2" type="ORF">ACFQAU_02815</name>
</gene>
<evidence type="ECO:0008006" key="4">
    <source>
        <dbReference type="Google" id="ProtNLM"/>
    </source>
</evidence>
<evidence type="ECO:0000313" key="3">
    <source>
        <dbReference type="Proteomes" id="UP001596403"/>
    </source>
</evidence>
<name>A0ABW1YUA3_9RHOB</name>
<organism evidence="2 3">
    <name type="scientific">Sulfitobacter profundi</name>
    <dbReference type="NCBI Taxonomy" id="2679961"/>
    <lineage>
        <taxon>Bacteria</taxon>
        <taxon>Pseudomonadati</taxon>
        <taxon>Pseudomonadota</taxon>
        <taxon>Alphaproteobacteria</taxon>
        <taxon>Rhodobacterales</taxon>
        <taxon>Roseobacteraceae</taxon>
        <taxon>Sulfitobacter</taxon>
    </lineage>
</organism>
<evidence type="ECO:0000256" key="1">
    <source>
        <dbReference type="SAM" id="MobiDB-lite"/>
    </source>
</evidence>
<proteinExistence type="predicted"/>
<comment type="caution">
    <text evidence="2">The sequence shown here is derived from an EMBL/GenBank/DDBJ whole genome shotgun (WGS) entry which is preliminary data.</text>
</comment>
<evidence type="ECO:0000313" key="2">
    <source>
        <dbReference type="EMBL" id="MFC6640817.1"/>
    </source>
</evidence>
<sequence length="166" mass="17320">MGIAAQAKRGGLVEQLAGASRAMILTNDEIERFEDRHFGIFQLWDGFFGRAARPTTGQVRDLVALGLVGAGMSDAEADRFISSLGPDHNMRLYQLAQALIGVAFYPDAAEAGGGDPEDAVAGDDGKKTPPAPGGKADRAERGALGHYARPGAGDDPARLAADCARL</sequence>
<dbReference type="RefSeq" id="WP_386280394.1">
    <property type="nucleotide sequence ID" value="NZ_JBHSWA010000001.1"/>
</dbReference>
<dbReference type="EMBL" id="JBHSWA010000001">
    <property type="protein sequence ID" value="MFC6640817.1"/>
    <property type="molecule type" value="Genomic_DNA"/>
</dbReference>
<dbReference type="Proteomes" id="UP001596403">
    <property type="component" value="Unassembled WGS sequence"/>
</dbReference>